<dbReference type="AlphaFoldDB" id="A0A7K5UZK6"/>
<dbReference type="GO" id="GO:0003964">
    <property type="term" value="F:RNA-directed DNA polymerase activity"/>
    <property type="evidence" value="ECO:0007669"/>
    <property type="project" value="UniProtKB-KW"/>
</dbReference>
<comment type="caution">
    <text evidence="9">The sequence shown here is derived from an EMBL/GenBank/DDBJ whole genome shotgun (WGS) entry which is preliminary data.</text>
</comment>
<evidence type="ECO:0000256" key="4">
    <source>
        <dbReference type="ARBA" id="ARBA00022759"/>
    </source>
</evidence>
<keyword evidence="7" id="KW-0732">Signal</keyword>
<dbReference type="GO" id="GO:0004519">
    <property type="term" value="F:endonuclease activity"/>
    <property type="evidence" value="ECO:0007669"/>
    <property type="project" value="UniProtKB-KW"/>
</dbReference>
<dbReference type="PANTHER" id="PTHR41694:SF3">
    <property type="entry name" value="RNA-DIRECTED DNA POLYMERASE-RELATED"/>
    <property type="match status" value="1"/>
</dbReference>
<keyword evidence="4" id="KW-0255">Endonuclease</keyword>
<dbReference type="SUPFAM" id="SSF56672">
    <property type="entry name" value="DNA/RNA polymerases"/>
    <property type="match status" value="1"/>
</dbReference>
<proteinExistence type="predicted"/>
<keyword evidence="5" id="KW-0378">Hydrolase</keyword>
<dbReference type="Pfam" id="PF06817">
    <property type="entry name" value="RVT_thumb"/>
    <property type="match status" value="1"/>
</dbReference>
<accession>A0A7K5UZK6</accession>
<evidence type="ECO:0000313" key="9">
    <source>
        <dbReference type="EMBL" id="NWU22153.1"/>
    </source>
</evidence>
<keyword evidence="3" id="KW-0540">Nuclease</keyword>
<organism evidence="9 10">
    <name type="scientific">Platysteira castanea</name>
    <dbReference type="NCBI Taxonomy" id="1160851"/>
    <lineage>
        <taxon>Eukaryota</taxon>
        <taxon>Metazoa</taxon>
        <taxon>Chordata</taxon>
        <taxon>Craniata</taxon>
        <taxon>Vertebrata</taxon>
        <taxon>Euteleostomi</taxon>
        <taxon>Archelosauria</taxon>
        <taxon>Archosauria</taxon>
        <taxon>Dinosauria</taxon>
        <taxon>Saurischia</taxon>
        <taxon>Theropoda</taxon>
        <taxon>Coelurosauria</taxon>
        <taxon>Aves</taxon>
        <taxon>Neognathae</taxon>
        <taxon>Neoaves</taxon>
        <taxon>Telluraves</taxon>
        <taxon>Australaves</taxon>
        <taxon>Passeriformes</taxon>
        <taxon>Corvoidea</taxon>
        <taxon>Platysteiridae</taxon>
        <taxon>Platysteira</taxon>
    </lineage>
</organism>
<evidence type="ECO:0000256" key="6">
    <source>
        <dbReference type="ARBA" id="ARBA00022918"/>
    </source>
</evidence>
<keyword evidence="10" id="KW-1185">Reference proteome</keyword>
<dbReference type="InterPro" id="IPR043128">
    <property type="entry name" value="Rev_trsase/Diguanyl_cyclase"/>
</dbReference>
<feature type="domain" description="Reverse transcriptase thumb" evidence="8">
    <location>
        <begin position="2"/>
        <end position="50"/>
    </location>
</feature>
<evidence type="ECO:0000256" key="2">
    <source>
        <dbReference type="ARBA" id="ARBA00022695"/>
    </source>
</evidence>
<evidence type="ECO:0000259" key="8">
    <source>
        <dbReference type="Pfam" id="PF06817"/>
    </source>
</evidence>
<dbReference type="Proteomes" id="UP000584415">
    <property type="component" value="Unassembled WGS sequence"/>
</dbReference>
<dbReference type="InterPro" id="IPR010661">
    <property type="entry name" value="RVT_thumb"/>
</dbReference>
<feature type="chain" id="PRO_5029647201" evidence="7">
    <location>
        <begin position="21"/>
        <end position="100"/>
    </location>
</feature>
<evidence type="ECO:0000256" key="7">
    <source>
        <dbReference type="SAM" id="SignalP"/>
    </source>
</evidence>
<gene>
    <name evidence="9" type="primary">Ervk18</name>
    <name evidence="9" type="ORF">DYACAS_R15439</name>
</gene>
<keyword evidence="6" id="KW-0695">RNA-directed DNA polymerase</keyword>
<keyword evidence="1" id="KW-0808">Transferase</keyword>
<protein>
    <submittedName>
        <fullName evidence="9">POK18 protein</fullName>
    </submittedName>
</protein>
<feature type="non-terminal residue" evidence="9">
    <location>
        <position position="1"/>
    </location>
</feature>
<dbReference type="GO" id="GO:0016787">
    <property type="term" value="F:hydrolase activity"/>
    <property type="evidence" value="ECO:0007669"/>
    <property type="project" value="UniProtKB-KW"/>
</dbReference>
<sequence length="100" mass="11344">AQKLLGTINWLCPYLGLTTAQLFPSFNILARNPDLNSSRQITPEAQQALDKVQQTVSNHHVYRVDPDTDIIVFVVIPEFHTTGIIAQWSDHWSLDPLHIL</sequence>
<feature type="signal peptide" evidence="7">
    <location>
        <begin position="1"/>
        <end position="20"/>
    </location>
</feature>
<keyword evidence="2" id="KW-0548">Nucleotidyltransferase</keyword>
<evidence type="ECO:0000256" key="3">
    <source>
        <dbReference type="ARBA" id="ARBA00022722"/>
    </source>
</evidence>
<dbReference type="PANTHER" id="PTHR41694">
    <property type="entry name" value="ENDOGENOUS RETROVIRUS GROUP K MEMBER POL PROTEIN"/>
    <property type="match status" value="1"/>
</dbReference>
<evidence type="ECO:0000256" key="1">
    <source>
        <dbReference type="ARBA" id="ARBA00022679"/>
    </source>
</evidence>
<dbReference type="Gene3D" id="3.30.70.270">
    <property type="match status" value="1"/>
</dbReference>
<dbReference type="InterPro" id="IPR043502">
    <property type="entry name" value="DNA/RNA_pol_sf"/>
</dbReference>
<dbReference type="GO" id="GO:0035613">
    <property type="term" value="F:RNA stem-loop binding"/>
    <property type="evidence" value="ECO:0007669"/>
    <property type="project" value="TreeGrafter"/>
</dbReference>
<dbReference type="EMBL" id="VYXC01003454">
    <property type="protein sequence ID" value="NWU22153.1"/>
    <property type="molecule type" value="Genomic_DNA"/>
</dbReference>
<name>A0A7K5UZK6_9CORV</name>
<evidence type="ECO:0000313" key="10">
    <source>
        <dbReference type="Proteomes" id="UP000584415"/>
    </source>
</evidence>
<reference evidence="9 10" key="1">
    <citation type="submission" date="2019-09" db="EMBL/GenBank/DDBJ databases">
        <title>Bird 10,000 Genomes (B10K) Project - Family phase.</title>
        <authorList>
            <person name="Zhang G."/>
        </authorList>
    </citation>
    <scope>NUCLEOTIDE SEQUENCE [LARGE SCALE GENOMIC DNA]</scope>
    <source>
        <strain evidence="9">B10K-DU-001-71</strain>
        <tissue evidence="9">Muscle</tissue>
    </source>
</reference>
<evidence type="ECO:0000256" key="5">
    <source>
        <dbReference type="ARBA" id="ARBA00022801"/>
    </source>
</evidence>
<feature type="non-terminal residue" evidence="9">
    <location>
        <position position="100"/>
    </location>
</feature>